<evidence type="ECO:0000256" key="1">
    <source>
        <dbReference type="ARBA" id="ARBA00004141"/>
    </source>
</evidence>
<gene>
    <name evidence="6" type="ORF">CVT26_003456</name>
</gene>
<keyword evidence="4 5" id="KW-0472">Membrane</keyword>
<feature type="transmembrane region" description="Helical" evidence="5">
    <location>
        <begin position="81"/>
        <end position="101"/>
    </location>
</feature>
<feature type="transmembrane region" description="Helical" evidence="5">
    <location>
        <begin position="142"/>
        <end position="161"/>
    </location>
</feature>
<comment type="catalytic activity">
    <reaction evidence="5">
        <text>[protein]-C-terminal S-[(2E,6E)-farnesyl]-L-cysteine + S-adenosyl-L-methionine = [protein]-C-terminal S-[(2E,6E)-farnesyl]-L-cysteine methyl ester + S-adenosyl-L-homocysteine</text>
        <dbReference type="Rhea" id="RHEA:21672"/>
        <dbReference type="Rhea" id="RHEA-COMP:12125"/>
        <dbReference type="Rhea" id="RHEA-COMP:12126"/>
        <dbReference type="ChEBI" id="CHEBI:57856"/>
        <dbReference type="ChEBI" id="CHEBI:59789"/>
        <dbReference type="ChEBI" id="CHEBI:90510"/>
        <dbReference type="ChEBI" id="CHEBI:90511"/>
        <dbReference type="EC" id="2.1.1.100"/>
    </reaction>
</comment>
<dbReference type="PANTHER" id="PTHR12714">
    <property type="entry name" value="PROTEIN-S ISOPRENYLCYSTEINE O-METHYLTRANSFERASE"/>
    <property type="match status" value="1"/>
</dbReference>
<reference evidence="6 7" key="1">
    <citation type="journal article" date="2018" name="Evol. Lett.">
        <title>Horizontal gene cluster transfer increased hallucinogenic mushroom diversity.</title>
        <authorList>
            <person name="Reynolds H.T."/>
            <person name="Vijayakumar V."/>
            <person name="Gluck-Thaler E."/>
            <person name="Korotkin H.B."/>
            <person name="Matheny P.B."/>
            <person name="Slot J.C."/>
        </authorList>
    </citation>
    <scope>NUCLEOTIDE SEQUENCE [LARGE SCALE GENOMIC DNA]</scope>
    <source>
        <strain evidence="6 7">SRW20</strain>
    </source>
</reference>
<organism evidence="6 7">
    <name type="scientific">Gymnopilus dilepis</name>
    <dbReference type="NCBI Taxonomy" id="231916"/>
    <lineage>
        <taxon>Eukaryota</taxon>
        <taxon>Fungi</taxon>
        <taxon>Dikarya</taxon>
        <taxon>Basidiomycota</taxon>
        <taxon>Agaricomycotina</taxon>
        <taxon>Agaricomycetes</taxon>
        <taxon>Agaricomycetidae</taxon>
        <taxon>Agaricales</taxon>
        <taxon>Agaricineae</taxon>
        <taxon>Hymenogastraceae</taxon>
        <taxon>Gymnopilus</taxon>
    </lineage>
</organism>
<dbReference type="EMBL" id="NHYE01001139">
    <property type="protein sequence ID" value="PPQ98204.1"/>
    <property type="molecule type" value="Genomic_DNA"/>
</dbReference>
<dbReference type="GO" id="GO:0004671">
    <property type="term" value="F:protein C-terminal S-isoprenylcysteine carboxyl O-methyltransferase activity"/>
    <property type="evidence" value="ECO:0007669"/>
    <property type="project" value="UniProtKB-EC"/>
</dbReference>
<dbReference type="InParanoid" id="A0A409Y586"/>
<evidence type="ECO:0000256" key="4">
    <source>
        <dbReference type="ARBA" id="ARBA00023136"/>
    </source>
</evidence>
<feature type="transmembrane region" description="Helical" evidence="5">
    <location>
        <begin position="37"/>
        <end position="61"/>
    </location>
</feature>
<dbReference type="InterPro" id="IPR007269">
    <property type="entry name" value="ICMT_MeTrfase"/>
</dbReference>
<evidence type="ECO:0000256" key="2">
    <source>
        <dbReference type="ARBA" id="ARBA00022692"/>
    </source>
</evidence>
<keyword evidence="5" id="KW-0949">S-adenosyl-L-methionine</keyword>
<keyword evidence="7" id="KW-1185">Reference proteome</keyword>
<comment type="subcellular location">
    <subcellularLocation>
        <location evidence="5">Endoplasmic reticulum membrane</location>
        <topology evidence="5">Multi-pass membrane protein</topology>
    </subcellularLocation>
    <subcellularLocation>
        <location evidence="1">Membrane</location>
        <topology evidence="1">Multi-pass membrane protein</topology>
    </subcellularLocation>
</comment>
<sequence length="224" mass="25071">MVGIHIVTTPPNMPSAREEDMPSSLLESYLKQRSLTYIVKTICWSAALAEILVILASHMPASWLSREIISRLVFSGGDPKNIRLTGTFLLGTFSIAFGCYIRWACYRALGRLFTFRLALLKNHRLVTHGPYAWVRHPAYTGLMLMLFGLACWQISPGSYAVECGVLDTTVGKLLAFTNFGVMSSVTLGLLVRMPEEDKMLKRAFGAQWDEWATRVPYSVLPGIY</sequence>
<dbReference type="Gene3D" id="1.20.120.1630">
    <property type="match status" value="1"/>
</dbReference>
<keyword evidence="2 5" id="KW-0812">Transmembrane</keyword>
<keyword evidence="5" id="KW-0256">Endoplasmic reticulum</keyword>
<accession>A0A409Y586</accession>
<dbReference type="PANTHER" id="PTHR12714:SF9">
    <property type="entry name" value="PROTEIN-S-ISOPRENYLCYSTEINE O-METHYLTRANSFERASE"/>
    <property type="match status" value="1"/>
</dbReference>
<keyword evidence="5" id="KW-0808">Transferase</keyword>
<protein>
    <recommendedName>
        <fullName evidence="5">Protein-S-isoprenylcysteine O-methyltransferase</fullName>
        <ecNumber evidence="5">2.1.1.100</ecNumber>
    </recommendedName>
</protein>
<dbReference type="STRING" id="231916.A0A409Y586"/>
<dbReference type="GO" id="GO:0005789">
    <property type="term" value="C:endoplasmic reticulum membrane"/>
    <property type="evidence" value="ECO:0007669"/>
    <property type="project" value="UniProtKB-SubCell"/>
</dbReference>
<dbReference type="Pfam" id="PF04140">
    <property type="entry name" value="ICMT"/>
    <property type="match status" value="1"/>
</dbReference>
<dbReference type="GO" id="GO:0032259">
    <property type="term" value="P:methylation"/>
    <property type="evidence" value="ECO:0007669"/>
    <property type="project" value="UniProtKB-KW"/>
</dbReference>
<feature type="transmembrane region" description="Helical" evidence="5">
    <location>
        <begin position="173"/>
        <end position="191"/>
    </location>
</feature>
<comment type="caution">
    <text evidence="6">The sequence shown here is derived from an EMBL/GenBank/DDBJ whole genome shotgun (WGS) entry which is preliminary data.</text>
</comment>
<dbReference type="OrthoDB" id="422086at2759"/>
<dbReference type="Proteomes" id="UP000284706">
    <property type="component" value="Unassembled WGS sequence"/>
</dbReference>
<evidence type="ECO:0000313" key="6">
    <source>
        <dbReference type="EMBL" id="PPQ98204.1"/>
    </source>
</evidence>
<name>A0A409Y586_9AGAR</name>
<keyword evidence="5" id="KW-0489">Methyltransferase</keyword>
<keyword evidence="3 5" id="KW-1133">Transmembrane helix</keyword>
<evidence type="ECO:0000313" key="7">
    <source>
        <dbReference type="Proteomes" id="UP000284706"/>
    </source>
</evidence>
<dbReference type="EC" id="2.1.1.100" evidence="5"/>
<comment type="similarity">
    <text evidence="5">Belongs to the class VI-like SAM-binding methyltransferase superfamily. Isoprenylcysteine carboxyl methyltransferase family.</text>
</comment>
<evidence type="ECO:0000256" key="5">
    <source>
        <dbReference type="RuleBase" id="RU362022"/>
    </source>
</evidence>
<dbReference type="AlphaFoldDB" id="A0A409Y586"/>
<evidence type="ECO:0000256" key="3">
    <source>
        <dbReference type="ARBA" id="ARBA00022989"/>
    </source>
</evidence>
<proteinExistence type="inferred from homology"/>